<gene>
    <name evidence="7" type="ORF">PtA15_5A192</name>
</gene>
<dbReference type="Proteomes" id="UP001164743">
    <property type="component" value="Chromosome 5A"/>
</dbReference>
<dbReference type="InterPro" id="IPR014881">
    <property type="entry name" value="NOB1_Zn-bd"/>
</dbReference>
<dbReference type="InterPro" id="IPR039907">
    <property type="entry name" value="NOB1"/>
</dbReference>
<evidence type="ECO:0008006" key="9">
    <source>
        <dbReference type="Google" id="ProtNLM"/>
    </source>
</evidence>
<keyword evidence="8" id="KW-1185">Reference proteome</keyword>
<keyword evidence="3" id="KW-0378">Hydrolase</keyword>
<evidence type="ECO:0000259" key="6">
    <source>
        <dbReference type="Pfam" id="PF17146"/>
    </source>
</evidence>
<dbReference type="Gene3D" id="3.40.50.1010">
    <property type="entry name" value="5'-nuclease"/>
    <property type="match status" value="1"/>
</dbReference>
<feature type="region of interest" description="Disordered" evidence="4">
    <location>
        <begin position="252"/>
        <end position="349"/>
    </location>
</feature>
<feature type="region of interest" description="Disordered" evidence="4">
    <location>
        <begin position="656"/>
        <end position="695"/>
    </location>
</feature>
<feature type="compositionally biased region" description="Polar residues" evidence="4">
    <location>
        <begin position="436"/>
        <end position="466"/>
    </location>
</feature>
<dbReference type="Pfam" id="PF17146">
    <property type="entry name" value="PIN_6"/>
    <property type="match status" value="1"/>
</dbReference>
<reference evidence="7" key="1">
    <citation type="submission" date="2022-10" db="EMBL/GenBank/DDBJ databases">
        <title>Puccinia triticina Genome sequencing and assembly.</title>
        <authorList>
            <person name="Li C."/>
        </authorList>
    </citation>
    <scope>NUCLEOTIDE SEQUENCE</scope>
    <source>
        <strain evidence="7">Pt15</strain>
    </source>
</reference>
<organism evidence="7 8">
    <name type="scientific">Puccinia triticina</name>
    <dbReference type="NCBI Taxonomy" id="208348"/>
    <lineage>
        <taxon>Eukaryota</taxon>
        <taxon>Fungi</taxon>
        <taxon>Dikarya</taxon>
        <taxon>Basidiomycota</taxon>
        <taxon>Pucciniomycotina</taxon>
        <taxon>Pucciniomycetes</taxon>
        <taxon>Pucciniales</taxon>
        <taxon>Pucciniaceae</taxon>
        <taxon>Puccinia</taxon>
    </lineage>
</organism>
<dbReference type="Gene3D" id="6.20.210.10">
    <property type="entry name" value="Nin one binding (NOB1), Zn-ribbon-like"/>
    <property type="match status" value="1"/>
</dbReference>
<proteinExistence type="predicted"/>
<feature type="region of interest" description="Disordered" evidence="4">
    <location>
        <begin position="425"/>
        <end position="472"/>
    </location>
</feature>
<evidence type="ECO:0000259" key="5">
    <source>
        <dbReference type="Pfam" id="PF08772"/>
    </source>
</evidence>
<dbReference type="EMBL" id="CP110425">
    <property type="protein sequence ID" value="WAQ84619.1"/>
    <property type="molecule type" value="Genomic_DNA"/>
</dbReference>
<feature type="compositionally biased region" description="Polar residues" evidence="4">
    <location>
        <begin position="321"/>
        <end position="338"/>
    </location>
</feature>
<evidence type="ECO:0000313" key="8">
    <source>
        <dbReference type="Proteomes" id="UP001164743"/>
    </source>
</evidence>
<sequence length="695" mass="76494">MLERHLIPTNGLESALIDVPQEAASLCACLHLERRLKNLRHSDRNRVKTHRSPTAKQLPLEPPTDSSIPNRFWFSFTPTPTTYLHSQLAPTSSPAATSLAKKHLRRRFVYQVQDTIPMPSHDRTQTLVLDTAPLLTSSLSSLLAFSNRFVTTQDVIEEVRGKGQRERLEQEWKILDATLNNSANQTGDEWTGLQIREPSAVGISKIKEFATKTGDIAVLSSADIRVLALAYDIEVEANGTWRLRDTLGAKRMGKDPEKKKARQLRKLEQQQQAEGQLSSEKTAEEPPTSALPCIGETAKPVSTELGGPSTQDVEQLVAHTDQLTLDTTANTPESSVTGTEEESDGHQETPDHLVISHSEIDHKDPVENASDIDWVKVPIKIGAKASDEESDISSFVSASDPSWITPENVHIHQAKDMGFFPSLGSKPAALKPDTARASSNLAEQGQTHDGQQSDVNTPITNSTVGEGSSKPPTMKAAVLTGDYAMQNVALQIGLNVLGVGGKRIRDVKTWVLRCYGCFKLCKDPTRKFCPTCGGATLTRVSITYTPSSPTGYILHLNPNFQYRNRGTVYSIPSAKPGSASFEKGGAKQKKSINGAHLVLREDQKEFQRGLKSVKIQKDKEERRLRNTEGPHANALTSFNGWNDPDWEPAMLLGEKGRKSSARGNHHNDSVRYGKDGLPLIGFGKNPNEVRRRSKR</sequence>
<keyword evidence="2" id="KW-0479">Metal-binding</keyword>
<accession>A0ABY7CHM9</accession>
<dbReference type="Pfam" id="PF08772">
    <property type="entry name" value="Zn_ribbon_NOB1"/>
    <property type="match status" value="1"/>
</dbReference>
<dbReference type="PANTHER" id="PTHR12814:SF2">
    <property type="entry name" value="RNA-BINDING PROTEIN NOB1"/>
    <property type="match status" value="1"/>
</dbReference>
<name>A0ABY7CHM9_9BASI</name>
<feature type="compositionally biased region" description="Polar residues" evidence="4">
    <location>
        <begin position="269"/>
        <end position="280"/>
    </location>
</feature>
<dbReference type="InterPro" id="IPR036283">
    <property type="entry name" value="NOB1_Zf-like_sf"/>
</dbReference>
<protein>
    <recommendedName>
        <fullName evidence="9">20S-pre-rRNA D-site endonuclease NOB1</fullName>
    </recommendedName>
</protein>
<dbReference type="CDD" id="cd09876">
    <property type="entry name" value="PIN_Nob1-like"/>
    <property type="match status" value="1"/>
</dbReference>
<dbReference type="GeneID" id="77809821"/>
<feature type="compositionally biased region" description="Basic and acidic residues" evidence="4">
    <location>
        <begin position="665"/>
        <end position="674"/>
    </location>
</feature>
<evidence type="ECO:0000256" key="1">
    <source>
        <dbReference type="ARBA" id="ARBA00022722"/>
    </source>
</evidence>
<keyword evidence="1" id="KW-0540">Nuclease</keyword>
<dbReference type="SUPFAM" id="SSF144206">
    <property type="entry name" value="NOB1 zinc finger-like"/>
    <property type="match status" value="1"/>
</dbReference>
<dbReference type="PANTHER" id="PTHR12814">
    <property type="entry name" value="RNA-BINDING PROTEIN NOB1"/>
    <property type="match status" value="1"/>
</dbReference>
<dbReference type="InterPro" id="IPR033411">
    <property type="entry name" value="Ribonuclease_PIN"/>
</dbReference>
<evidence type="ECO:0000313" key="7">
    <source>
        <dbReference type="EMBL" id="WAQ84619.1"/>
    </source>
</evidence>
<dbReference type="RefSeq" id="XP_053020174.1">
    <property type="nucleotide sequence ID" value="XM_053168926.1"/>
</dbReference>
<feature type="region of interest" description="Disordered" evidence="4">
    <location>
        <begin position="41"/>
        <end position="63"/>
    </location>
</feature>
<feature type="domain" description="Nin one binding (NOB1) Zn-ribbon-like" evidence="5">
    <location>
        <begin position="504"/>
        <end position="577"/>
    </location>
</feature>
<feature type="domain" description="Ribonuclease PIN" evidence="6">
    <location>
        <begin position="127"/>
        <end position="233"/>
    </location>
</feature>
<evidence type="ECO:0000256" key="4">
    <source>
        <dbReference type="SAM" id="MobiDB-lite"/>
    </source>
</evidence>
<evidence type="ECO:0000256" key="2">
    <source>
        <dbReference type="ARBA" id="ARBA00022723"/>
    </source>
</evidence>
<evidence type="ECO:0000256" key="3">
    <source>
        <dbReference type="ARBA" id="ARBA00022801"/>
    </source>
</evidence>